<evidence type="ECO:0000256" key="12">
    <source>
        <dbReference type="ARBA" id="ARBA00031713"/>
    </source>
</evidence>
<dbReference type="PANTHER" id="PTHR11774:SF4">
    <property type="entry name" value="GERANYLGERANYL TRANSFERASE TYPE-1 SUBUNIT BETA"/>
    <property type="match status" value="1"/>
</dbReference>
<comment type="cofactor">
    <cofactor evidence="2">
        <name>Zn(2+)</name>
        <dbReference type="ChEBI" id="CHEBI:29105"/>
    </cofactor>
</comment>
<dbReference type="InterPro" id="IPR001330">
    <property type="entry name" value="Prenyltrans"/>
</dbReference>
<dbReference type="InterPro" id="IPR045089">
    <property type="entry name" value="PGGT1B-like"/>
</dbReference>
<reference evidence="16 17" key="1">
    <citation type="journal article" date="2018" name="Genome Biol. Evol.">
        <title>Multiple Roots of Fruiting Body Formation in Amoebozoa.</title>
        <authorList>
            <person name="Hillmann F."/>
            <person name="Forbes G."/>
            <person name="Novohradska S."/>
            <person name="Ferling I."/>
            <person name="Riege K."/>
            <person name="Groth M."/>
            <person name="Westermann M."/>
            <person name="Marz M."/>
            <person name="Spaller T."/>
            <person name="Winckler T."/>
            <person name="Schaap P."/>
            <person name="Glockner G."/>
        </authorList>
    </citation>
    <scope>NUCLEOTIDE SEQUENCE [LARGE SCALE GENOMIC DNA]</scope>
    <source>
        <strain evidence="16 17">Jena</strain>
    </source>
</reference>
<evidence type="ECO:0000256" key="11">
    <source>
        <dbReference type="ARBA" id="ARBA00022842"/>
    </source>
</evidence>
<dbReference type="GO" id="GO:0004662">
    <property type="term" value="F:CAAX-protein geranylgeranyltransferase activity"/>
    <property type="evidence" value="ECO:0007669"/>
    <property type="project" value="UniProtKB-EC"/>
</dbReference>
<keyword evidence="8" id="KW-0479">Metal-binding</keyword>
<sequence>MSEGQGAQASSGSTPVDHHAHLMTSLQKYLKNMSNVLPRPYAGQDSNRLTLLYFVVSALDLVDKLDLVDRKQIIDWIYAQQVLPDSEDPSKNTARCGFRGGPFLGNDFNEDRKCVHHDQSHIAMTYTALAVLKICGDTPSADSPFSRVNKKAIINSLKHLQGPSGSFNPTAGESENDMRFVYCAAVISYMLGDFSGINIDSAVEYILKSTSYDYGMGQGPGQESHGGSTYCAVAALSLMNRLDALPNVPALVDWLLTRQVSGFQGRVNKPPDSCYSFWIGATLDILGKYDLVEFDLLKSFILSCSSMGGFAKMPTMPPDVLHTYMSLCGLSLGGYPGIKPIHGALGFSRDVADQFPNPWK</sequence>
<dbReference type="AlphaFoldDB" id="A0A2P6NHA1"/>
<keyword evidence="6" id="KW-0637">Prenyltransferase</keyword>
<evidence type="ECO:0000256" key="9">
    <source>
        <dbReference type="ARBA" id="ARBA00022737"/>
    </source>
</evidence>
<keyword evidence="7" id="KW-0808">Transferase</keyword>
<keyword evidence="17" id="KW-1185">Reference proteome</keyword>
<dbReference type="Proteomes" id="UP000241769">
    <property type="component" value="Unassembled WGS sequence"/>
</dbReference>
<evidence type="ECO:0000256" key="14">
    <source>
        <dbReference type="ARBA" id="ARBA00078363"/>
    </source>
</evidence>
<dbReference type="OrthoDB" id="24893at2759"/>
<dbReference type="PANTHER" id="PTHR11774">
    <property type="entry name" value="GERANYLGERANYL TRANSFERASE TYPE BETA SUBUNIT"/>
    <property type="match status" value="1"/>
</dbReference>
<dbReference type="InParanoid" id="A0A2P6NHA1"/>
<dbReference type="GO" id="GO:0005953">
    <property type="term" value="C:CAAX-protein geranylgeranyltransferase complex"/>
    <property type="evidence" value="ECO:0007669"/>
    <property type="project" value="InterPro"/>
</dbReference>
<comment type="caution">
    <text evidence="16">The sequence shown here is derived from an EMBL/GenBank/DDBJ whole genome shotgun (WGS) entry which is preliminary data.</text>
</comment>
<dbReference type="CDD" id="cd02895">
    <property type="entry name" value="GGTase-I"/>
    <property type="match status" value="1"/>
</dbReference>
<evidence type="ECO:0000256" key="5">
    <source>
        <dbReference type="ARBA" id="ARBA00020603"/>
    </source>
</evidence>
<comment type="subunit">
    <text evidence="13">Heterodimer of FNTA and PGGT1B. PGGT1B mediates interaction with substrate peptides.</text>
</comment>
<evidence type="ECO:0000256" key="3">
    <source>
        <dbReference type="ARBA" id="ARBA00010497"/>
    </source>
</evidence>
<name>A0A2P6NHA1_9EUKA</name>
<keyword evidence="11" id="KW-0460">Magnesium</keyword>
<evidence type="ECO:0000256" key="8">
    <source>
        <dbReference type="ARBA" id="ARBA00022723"/>
    </source>
</evidence>
<accession>A0A2P6NHA1</accession>
<keyword evidence="10" id="KW-0862">Zinc</keyword>
<dbReference type="FunFam" id="1.50.10.20:FF:000005">
    <property type="entry name" value="Geranylgeranyl transferase type-1 subunit beta"/>
    <property type="match status" value="1"/>
</dbReference>
<evidence type="ECO:0000256" key="2">
    <source>
        <dbReference type="ARBA" id="ARBA00001947"/>
    </source>
</evidence>
<dbReference type="EMBL" id="MDYQ01000084">
    <property type="protein sequence ID" value="PRP83335.1"/>
    <property type="molecule type" value="Genomic_DNA"/>
</dbReference>
<evidence type="ECO:0000259" key="15">
    <source>
        <dbReference type="Pfam" id="PF00432"/>
    </source>
</evidence>
<evidence type="ECO:0000256" key="4">
    <source>
        <dbReference type="ARBA" id="ARBA00012700"/>
    </source>
</evidence>
<evidence type="ECO:0000256" key="6">
    <source>
        <dbReference type="ARBA" id="ARBA00022602"/>
    </source>
</evidence>
<evidence type="ECO:0000256" key="7">
    <source>
        <dbReference type="ARBA" id="ARBA00022679"/>
    </source>
</evidence>
<dbReference type="GO" id="GO:0046872">
    <property type="term" value="F:metal ion binding"/>
    <property type="evidence" value="ECO:0007669"/>
    <property type="project" value="UniProtKB-KW"/>
</dbReference>
<evidence type="ECO:0000313" key="17">
    <source>
        <dbReference type="Proteomes" id="UP000241769"/>
    </source>
</evidence>
<dbReference type="STRING" id="1890364.A0A2P6NHA1"/>
<dbReference type="Gene3D" id="1.50.10.20">
    <property type="match status" value="1"/>
</dbReference>
<protein>
    <recommendedName>
        <fullName evidence="5">Geranylgeranyl transferase type-1 subunit beta</fullName>
        <ecNumber evidence="4">2.5.1.59</ecNumber>
    </recommendedName>
    <alternativeName>
        <fullName evidence="12">Geranylgeranyl transferase type I subunit beta</fullName>
    </alternativeName>
    <alternativeName>
        <fullName evidence="14">Type I protein geranyl-geranyltransferase subunit beta</fullName>
    </alternativeName>
</protein>
<dbReference type="InterPro" id="IPR041960">
    <property type="entry name" value="GGTase_I_beta"/>
</dbReference>
<evidence type="ECO:0000256" key="13">
    <source>
        <dbReference type="ARBA" id="ARBA00065714"/>
    </source>
</evidence>
<proteinExistence type="inferred from homology"/>
<dbReference type="FunCoup" id="A0A2P6NHA1">
    <property type="interactions" value="105"/>
</dbReference>
<dbReference type="Pfam" id="PF00432">
    <property type="entry name" value="Prenyltrans"/>
    <property type="match status" value="1"/>
</dbReference>
<evidence type="ECO:0000256" key="1">
    <source>
        <dbReference type="ARBA" id="ARBA00001946"/>
    </source>
</evidence>
<gene>
    <name evidence="16" type="ORF">PROFUN_09316</name>
</gene>
<evidence type="ECO:0000313" key="16">
    <source>
        <dbReference type="EMBL" id="PRP83335.1"/>
    </source>
</evidence>
<evidence type="ECO:0000256" key="10">
    <source>
        <dbReference type="ARBA" id="ARBA00022833"/>
    </source>
</evidence>
<organism evidence="16 17">
    <name type="scientific">Planoprotostelium fungivorum</name>
    <dbReference type="NCBI Taxonomy" id="1890364"/>
    <lineage>
        <taxon>Eukaryota</taxon>
        <taxon>Amoebozoa</taxon>
        <taxon>Evosea</taxon>
        <taxon>Variosea</taxon>
        <taxon>Cavosteliida</taxon>
        <taxon>Cavosteliaceae</taxon>
        <taxon>Planoprotostelium</taxon>
    </lineage>
</organism>
<comment type="similarity">
    <text evidence="3">Belongs to the protein prenyltransferase subunit beta family.</text>
</comment>
<dbReference type="SUPFAM" id="SSF48239">
    <property type="entry name" value="Terpenoid cyclases/Protein prenyltransferases"/>
    <property type="match status" value="1"/>
</dbReference>
<feature type="domain" description="Prenyltransferase alpha-alpha toroid" evidence="15">
    <location>
        <begin position="27"/>
        <end position="345"/>
    </location>
</feature>
<comment type="cofactor">
    <cofactor evidence="1">
        <name>Mg(2+)</name>
        <dbReference type="ChEBI" id="CHEBI:18420"/>
    </cofactor>
</comment>
<dbReference type="EC" id="2.5.1.59" evidence="4"/>
<dbReference type="InterPro" id="IPR008930">
    <property type="entry name" value="Terpenoid_cyclase/PrenylTrfase"/>
</dbReference>
<keyword evidence="9" id="KW-0677">Repeat</keyword>